<dbReference type="InterPro" id="IPR008181">
    <property type="entry name" value="dUTPase"/>
</dbReference>
<dbReference type="GO" id="GO:0000287">
    <property type="term" value="F:magnesium ion binding"/>
    <property type="evidence" value="ECO:0007669"/>
    <property type="project" value="UniProtKB-UniRule"/>
</dbReference>
<dbReference type="GO" id="GO:0004170">
    <property type="term" value="F:dUTP diphosphatase activity"/>
    <property type="evidence" value="ECO:0007669"/>
    <property type="project" value="UniProtKB-UniRule"/>
</dbReference>
<keyword evidence="10" id="KW-1185">Reference proteome</keyword>
<dbReference type="InterPro" id="IPR036157">
    <property type="entry name" value="dUTPase-like_sf"/>
</dbReference>
<dbReference type="EMBL" id="NIGF01000003">
    <property type="protein sequence ID" value="PQV64946.1"/>
    <property type="molecule type" value="Genomic_DNA"/>
</dbReference>
<evidence type="ECO:0000256" key="4">
    <source>
        <dbReference type="ARBA" id="ARBA00022842"/>
    </source>
</evidence>
<proteinExistence type="inferred from homology"/>
<comment type="function">
    <text evidence="7">This enzyme is involved in nucleotide metabolism: it produces dUMP, the immediate precursor of thymidine nucleotides and it decreases the intracellular concentration of dUTP so that uracil cannot be incorporated into DNA.</text>
</comment>
<evidence type="ECO:0000256" key="2">
    <source>
        <dbReference type="ARBA" id="ARBA00022723"/>
    </source>
</evidence>
<evidence type="ECO:0000256" key="7">
    <source>
        <dbReference type="HAMAP-Rule" id="MF_00116"/>
    </source>
</evidence>
<evidence type="ECO:0000256" key="1">
    <source>
        <dbReference type="ARBA" id="ARBA00006581"/>
    </source>
</evidence>
<evidence type="ECO:0000256" key="5">
    <source>
        <dbReference type="ARBA" id="ARBA00023080"/>
    </source>
</evidence>
<feature type="binding site" evidence="7">
    <location>
        <begin position="66"/>
        <end position="68"/>
    </location>
    <ligand>
        <name>substrate</name>
    </ligand>
</feature>
<sequence length="147" mass="15800">MSLTIKFKREDAAEDLELPSYQTAGAAGMDVRAAEEKTLQPGETTLVATGFSMEIPQGFEAQLRPRSGLAAKNGITLLNSPGTIDADFRGEVKIILSNLGREPFQVHRGDRIAQMVIAKVERAQLEIVSELSDSERGGGGFGHTGRT</sequence>
<evidence type="ECO:0000256" key="3">
    <source>
        <dbReference type="ARBA" id="ARBA00022801"/>
    </source>
</evidence>
<dbReference type="PANTHER" id="PTHR11241">
    <property type="entry name" value="DEOXYURIDINE 5'-TRIPHOSPHATE NUCLEOTIDOHYDROLASE"/>
    <property type="match status" value="1"/>
</dbReference>
<keyword evidence="2 7" id="KW-0479">Metal-binding</keyword>
<dbReference type="InterPro" id="IPR029054">
    <property type="entry name" value="dUTPase-like"/>
</dbReference>
<dbReference type="RefSeq" id="WP_105482816.1">
    <property type="nucleotide sequence ID" value="NZ_NIGF01000003.1"/>
</dbReference>
<organism evidence="9 10">
    <name type="scientific">Abditibacterium utsteinense</name>
    <dbReference type="NCBI Taxonomy" id="1960156"/>
    <lineage>
        <taxon>Bacteria</taxon>
        <taxon>Pseudomonadati</taxon>
        <taxon>Abditibacteriota</taxon>
        <taxon>Abditibacteriia</taxon>
        <taxon>Abditibacteriales</taxon>
        <taxon>Abditibacteriaceae</taxon>
        <taxon>Abditibacterium</taxon>
    </lineage>
</organism>
<dbReference type="HAMAP" id="MF_00116">
    <property type="entry name" value="dUTPase_bact"/>
    <property type="match status" value="1"/>
</dbReference>
<feature type="binding site" evidence="7">
    <location>
        <position position="79"/>
    </location>
    <ligand>
        <name>substrate</name>
    </ligand>
</feature>
<comment type="caution">
    <text evidence="9">The sequence shown here is derived from an EMBL/GenBank/DDBJ whole genome shotgun (WGS) entry which is preliminary data.</text>
</comment>
<feature type="binding site" evidence="7">
    <location>
        <begin position="83"/>
        <end position="85"/>
    </location>
    <ligand>
        <name>substrate</name>
    </ligand>
</feature>
<dbReference type="Pfam" id="PF00692">
    <property type="entry name" value="dUTPase"/>
    <property type="match status" value="1"/>
</dbReference>
<dbReference type="PANTHER" id="PTHR11241:SF0">
    <property type="entry name" value="DEOXYURIDINE 5'-TRIPHOSPHATE NUCLEOTIDOHYDROLASE"/>
    <property type="match status" value="1"/>
</dbReference>
<dbReference type="FunFam" id="2.70.40.10:FF:000002">
    <property type="entry name" value="dUTP diphosphatase"/>
    <property type="match status" value="1"/>
</dbReference>
<evidence type="ECO:0000259" key="8">
    <source>
        <dbReference type="Pfam" id="PF00692"/>
    </source>
</evidence>
<evidence type="ECO:0000256" key="6">
    <source>
        <dbReference type="ARBA" id="ARBA00047686"/>
    </source>
</evidence>
<protein>
    <recommendedName>
        <fullName evidence="7">Deoxyuridine 5'-triphosphate nucleotidohydrolase</fullName>
        <shortName evidence="7">dUTPase</shortName>
        <ecNumber evidence="7">3.6.1.23</ecNumber>
    </recommendedName>
    <alternativeName>
        <fullName evidence="7">dUTP pyrophosphatase</fullName>
    </alternativeName>
</protein>
<dbReference type="OrthoDB" id="9809956at2"/>
<comment type="similarity">
    <text evidence="1 7">Belongs to the dUTPase family.</text>
</comment>
<name>A0A2S8SVX3_9BACT</name>
<dbReference type="SUPFAM" id="SSF51283">
    <property type="entry name" value="dUTPase-like"/>
    <property type="match status" value="1"/>
</dbReference>
<dbReference type="GO" id="GO:0006226">
    <property type="term" value="P:dUMP biosynthetic process"/>
    <property type="evidence" value="ECO:0007669"/>
    <property type="project" value="UniProtKB-UniRule"/>
</dbReference>
<dbReference type="Proteomes" id="UP000237684">
    <property type="component" value="Unassembled WGS sequence"/>
</dbReference>
<dbReference type="CDD" id="cd07557">
    <property type="entry name" value="trimeric_dUTPase"/>
    <property type="match status" value="1"/>
</dbReference>
<evidence type="ECO:0000313" key="10">
    <source>
        <dbReference type="Proteomes" id="UP000237684"/>
    </source>
</evidence>
<dbReference type="Gene3D" id="2.70.40.10">
    <property type="match status" value="1"/>
</dbReference>
<keyword evidence="4 7" id="KW-0460">Magnesium</keyword>
<dbReference type="UniPathway" id="UPA00610">
    <property type="reaction ID" value="UER00666"/>
</dbReference>
<reference evidence="9 10" key="1">
    <citation type="journal article" date="2018" name="Syst. Appl. Microbiol.">
        <title>Abditibacterium utsteinense sp. nov., the first cultivated member of candidate phylum FBP, isolated from ice-free Antarctic soil samples.</title>
        <authorList>
            <person name="Tahon G."/>
            <person name="Tytgat B."/>
            <person name="Lebbe L."/>
            <person name="Carlier A."/>
            <person name="Willems A."/>
        </authorList>
    </citation>
    <scope>NUCLEOTIDE SEQUENCE [LARGE SCALE GENOMIC DNA]</scope>
    <source>
        <strain evidence="9 10">LMG 29911</strain>
    </source>
</reference>
<keyword evidence="3 7" id="KW-0378">Hydrolase</keyword>
<gene>
    <name evidence="7" type="primary">dut</name>
    <name evidence="9" type="ORF">B1R32_103214</name>
</gene>
<dbReference type="AlphaFoldDB" id="A0A2S8SVX3"/>
<dbReference type="GO" id="GO:0046081">
    <property type="term" value="P:dUTP catabolic process"/>
    <property type="evidence" value="ECO:0007669"/>
    <property type="project" value="InterPro"/>
</dbReference>
<comment type="catalytic activity">
    <reaction evidence="6 7">
        <text>dUTP + H2O = dUMP + diphosphate + H(+)</text>
        <dbReference type="Rhea" id="RHEA:10248"/>
        <dbReference type="ChEBI" id="CHEBI:15377"/>
        <dbReference type="ChEBI" id="CHEBI:15378"/>
        <dbReference type="ChEBI" id="CHEBI:33019"/>
        <dbReference type="ChEBI" id="CHEBI:61555"/>
        <dbReference type="ChEBI" id="CHEBI:246422"/>
        <dbReference type="EC" id="3.6.1.23"/>
    </reaction>
</comment>
<comment type="cofactor">
    <cofactor evidence="7">
        <name>Mg(2+)</name>
        <dbReference type="ChEBI" id="CHEBI:18420"/>
    </cofactor>
</comment>
<accession>A0A2S8SVX3</accession>
<evidence type="ECO:0000313" key="9">
    <source>
        <dbReference type="EMBL" id="PQV64946.1"/>
    </source>
</evidence>
<dbReference type="EC" id="3.6.1.23" evidence="7"/>
<feature type="domain" description="dUTPase-like" evidence="8">
    <location>
        <begin position="16"/>
        <end position="145"/>
    </location>
</feature>
<comment type="pathway">
    <text evidence="7">Pyrimidine metabolism; dUMP biosynthesis; dUMP from dCTP (dUTP route): step 2/2.</text>
</comment>
<dbReference type="InterPro" id="IPR033704">
    <property type="entry name" value="dUTPase_trimeric"/>
</dbReference>
<dbReference type="NCBIfam" id="NF001862">
    <property type="entry name" value="PRK00601.1"/>
    <property type="match status" value="1"/>
</dbReference>
<dbReference type="FunCoup" id="A0A2S8SVX3">
    <property type="interactions" value="257"/>
</dbReference>
<dbReference type="InParanoid" id="A0A2S8SVX3"/>
<comment type="caution">
    <text evidence="7">Lacks conserved residue(s) required for the propagation of feature annotation.</text>
</comment>
<keyword evidence="5 7" id="KW-0546">Nucleotide metabolism</keyword>
<dbReference type="NCBIfam" id="TIGR00576">
    <property type="entry name" value="dut"/>
    <property type="match status" value="1"/>
</dbReference>